<sequence>MSADPCELSQAFQSRLTDEVVHIPVRIDPKTDKSFVLWKNIQNGFENAKSIRNGVSLVPFMIDENFEQIIPLRIAYHSGVVLEVVEGNSQIHSTTEEPTSLARILLAAGGEPGHHHNTTTTTGLNTLTQTVAALAVADINTTSNQSLVMSAAGIPEGTLSSQLTSNQIQVSIQQLVKNQEEMIQRQHIQQQAIMGVVKNQEEMFQTIVGVVKNQEETIRLQKEALDRLAIIQNSVQALLTQT</sequence>
<dbReference type="EMBL" id="JAAAHW010010824">
    <property type="protein sequence ID" value="KAF9922588.1"/>
    <property type="molecule type" value="Genomic_DNA"/>
</dbReference>
<dbReference type="OrthoDB" id="2424459at2759"/>
<gene>
    <name evidence="1" type="ORF">BGZ65_009454</name>
</gene>
<accession>A0A9P6IIE0</accession>
<name>A0A9P6IIE0_9FUNG</name>
<evidence type="ECO:0000313" key="1">
    <source>
        <dbReference type="EMBL" id="KAF9922588.1"/>
    </source>
</evidence>
<evidence type="ECO:0000313" key="2">
    <source>
        <dbReference type="Proteomes" id="UP000749646"/>
    </source>
</evidence>
<keyword evidence="2" id="KW-1185">Reference proteome</keyword>
<dbReference type="AlphaFoldDB" id="A0A9P6IIE0"/>
<reference evidence="1" key="1">
    <citation type="journal article" date="2020" name="Fungal Divers.">
        <title>Resolving the Mortierellaceae phylogeny through synthesis of multi-gene phylogenetics and phylogenomics.</title>
        <authorList>
            <person name="Vandepol N."/>
            <person name="Liber J."/>
            <person name="Desiro A."/>
            <person name="Na H."/>
            <person name="Kennedy M."/>
            <person name="Barry K."/>
            <person name="Grigoriev I.V."/>
            <person name="Miller A.N."/>
            <person name="O'Donnell K."/>
            <person name="Stajich J.E."/>
            <person name="Bonito G."/>
        </authorList>
    </citation>
    <scope>NUCLEOTIDE SEQUENCE</scope>
    <source>
        <strain evidence="1">MES-2147</strain>
    </source>
</reference>
<protein>
    <submittedName>
        <fullName evidence="1">Uncharacterized protein</fullName>
    </submittedName>
</protein>
<organism evidence="1 2">
    <name type="scientific">Modicella reniformis</name>
    <dbReference type="NCBI Taxonomy" id="1440133"/>
    <lineage>
        <taxon>Eukaryota</taxon>
        <taxon>Fungi</taxon>
        <taxon>Fungi incertae sedis</taxon>
        <taxon>Mucoromycota</taxon>
        <taxon>Mortierellomycotina</taxon>
        <taxon>Mortierellomycetes</taxon>
        <taxon>Mortierellales</taxon>
        <taxon>Mortierellaceae</taxon>
        <taxon>Modicella</taxon>
    </lineage>
</organism>
<dbReference type="Proteomes" id="UP000749646">
    <property type="component" value="Unassembled WGS sequence"/>
</dbReference>
<proteinExistence type="predicted"/>
<comment type="caution">
    <text evidence="1">The sequence shown here is derived from an EMBL/GenBank/DDBJ whole genome shotgun (WGS) entry which is preliminary data.</text>
</comment>
<feature type="non-terminal residue" evidence="1">
    <location>
        <position position="1"/>
    </location>
</feature>